<dbReference type="PROSITE" id="PS51186">
    <property type="entry name" value="GNAT"/>
    <property type="match status" value="1"/>
</dbReference>
<dbReference type="SUPFAM" id="SSF55729">
    <property type="entry name" value="Acyl-CoA N-acyltransferases (Nat)"/>
    <property type="match status" value="1"/>
</dbReference>
<dbReference type="InterPro" id="IPR016181">
    <property type="entry name" value="Acyl_CoA_acyltransferase"/>
</dbReference>
<name>A0ABW3NB38_9BACI</name>
<dbReference type="PANTHER" id="PTHR43617">
    <property type="entry name" value="L-AMINO ACID N-ACETYLTRANSFERASE"/>
    <property type="match status" value="1"/>
</dbReference>
<dbReference type="Proteomes" id="UP001597041">
    <property type="component" value="Unassembled WGS sequence"/>
</dbReference>
<accession>A0ABW3NB38</accession>
<evidence type="ECO:0000313" key="2">
    <source>
        <dbReference type="EMBL" id="MFD1064899.1"/>
    </source>
</evidence>
<dbReference type="CDD" id="cd04301">
    <property type="entry name" value="NAT_SF"/>
    <property type="match status" value="1"/>
</dbReference>
<proteinExistence type="predicted"/>
<dbReference type="InterPro" id="IPR050276">
    <property type="entry name" value="MshD_Acetyltransferase"/>
</dbReference>
<dbReference type="GO" id="GO:0016746">
    <property type="term" value="F:acyltransferase activity"/>
    <property type="evidence" value="ECO:0007669"/>
    <property type="project" value="UniProtKB-KW"/>
</dbReference>
<dbReference type="InterPro" id="IPR000182">
    <property type="entry name" value="GNAT_dom"/>
</dbReference>
<evidence type="ECO:0000259" key="1">
    <source>
        <dbReference type="PROSITE" id="PS51186"/>
    </source>
</evidence>
<dbReference type="EMBL" id="JBHTKK010000002">
    <property type="protein sequence ID" value="MFD1064899.1"/>
    <property type="molecule type" value="Genomic_DNA"/>
</dbReference>
<dbReference type="RefSeq" id="WP_379590405.1">
    <property type="nucleotide sequence ID" value="NZ_JBHTKK010000002.1"/>
</dbReference>
<organism evidence="2 3">
    <name type="scientific">Oceanobacillus locisalsi</name>
    <dbReference type="NCBI Taxonomy" id="546107"/>
    <lineage>
        <taxon>Bacteria</taxon>
        <taxon>Bacillati</taxon>
        <taxon>Bacillota</taxon>
        <taxon>Bacilli</taxon>
        <taxon>Bacillales</taxon>
        <taxon>Bacillaceae</taxon>
        <taxon>Oceanobacillus</taxon>
    </lineage>
</organism>
<feature type="domain" description="N-acetyltransferase" evidence="1">
    <location>
        <begin position="3"/>
        <end position="158"/>
    </location>
</feature>
<keyword evidence="2" id="KW-0808">Transferase</keyword>
<comment type="caution">
    <text evidence="2">The sequence shown here is derived from an EMBL/GenBank/DDBJ whole genome shotgun (WGS) entry which is preliminary data.</text>
</comment>
<sequence>MNIKTRQEQPKDYPKTEALIEQTFRNEVMSDHQEHFLVDRIRKSNAFIPELSIVAVNQQNDIIGQILFSKISIENKEQTTASLALAPISVHPDYQNRGVGSMLMEEGLEQAEAVGYHSVIVLGHANYYPRFGFKPTSLWEIKAPFEVPDEAFMALELKKGALNQVSGVVQYSDAFSE</sequence>
<gene>
    <name evidence="2" type="ORF">ACFQ19_02570</name>
</gene>
<protein>
    <submittedName>
        <fullName evidence="2">GNAT family N-acetyltransferase</fullName>
        <ecNumber evidence="2">2.3.-.-</ecNumber>
    </submittedName>
</protein>
<keyword evidence="2" id="KW-0012">Acyltransferase</keyword>
<reference evidence="3" key="1">
    <citation type="journal article" date="2019" name="Int. J. Syst. Evol. Microbiol.">
        <title>The Global Catalogue of Microorganisms (GCM) 10K type strain sequencing project: providing services to taxonomists for standard genome sequencing and annotation.</title>
        <authorList>
            <consortium name="The Broad Institute Genomics Platform"/>
            <consortium name="The Broad Institute Genome Sequencing Center for Infectious Disease"/>
            <person name="Wu L."/>
            <person name="Ma J."/>
        </authorList>
    </citation>
    <scope>NUCLEOTIDE SEQUENCE [LARGE SCALE GENOMIC DNA]</scope>
    <source>
        <strain evidence="3">CCUG 56608</strain>
    </source>
</reference>
<dbReference type="EC" id="2.3.-.-" evidence="2"/>
<dbReference type="PANTHER" id="PTHR43617:SF2">
    <property type="entry name" value="UPF0039 PROTEIN SLL0451"/>
    <property type="match status" value="1"/>
</dbReference>
<dbReference type="Pfam" id="PF13508">
    <property type="entry name" value="Acetyltransf_7"/>
    <property type="match status" value="1"/>
</dbReference>
<keyword evidence="3" id="KW-1185">Reference proteome</keyword>
<dbReference type="Gene3D" id="3.40.630.30">
    <property type="match status" value="1"/>
</dbReference>
<evidence type="ECO:0000313" key="3">
    <source>
        <dbReference type="Proteomes" id="UP001597041"/>
    </source>
</evidence>